<dbReference type="InterPro" id="IPR039556">
    <property type="entry name" value="ICL/PEPM"/>
</dbReference>
<dbReference type="SUPFAM" id="SSF51621">
    <property type="entry name" value="Phosphoenolpyruvate/pyruvate domain"/>
    <property type="match status" value="1"/>
</dbReference>
<organism evidence="2 3">
    <name type="scientific">Streptomyces chrestomyceticus</name>
    <dbReference type="NCBI Taxonomy" id="68185"/>
    <lineage>
        <taxon>Bacteria</taxon>
        <taxon>Bacillati</taxon>
        <taxon>Actinomycetota</taxon>
        <taxon>Actinomycetes</taxon>
        <taxon>Kitasatosporales</taxon>
        <taxon>Streptomycetaceae</taxon>
        <taxon>Streptomyces</taxon>
    </lineage>
</organism>
<comment type="caution">
    <text evidence="2">The sequence shown here is derived from an EMBL/GenBank/DDBJ whole genome shotgun (WGS) entry which is preliminary data.</text>
</comment>
<dbReference type="CDD" id="cd00377">
    <property type="entry name" value="ICL_PEPM"/>
    <property type="match status" value="1"/>
</dbReference>
<keyword evidence="3" id="KW-1185">Reference proteome</keyword>
<dbReference type="PANTHER" id="PTHR42905:SF7">
    <property type="entry name" value="PHOSPHOENOLPYRUVATE PHOSPHOMUTASE"/>
    <property type="match status" value="1"/>
</dbReference>
<sequence length="291" mass="31109">MSENATTTNKSARLRELLAGPRPVAAVGAHDGLSAKLVEQAGFDAVWCSSFEVSASYGLPDASLVTMTQFLAAAEAMDAIIDIPVIADCDTGFGGPLNVAFAVERYERAGIAAMCIEDKLFPKINSFADAGQDLLPTKEFALKIEAGKQTQKDERFLLIARTEALISGQGVPEALERAHAYADAGADAVLVHSKSRRPDDILELGDAWDRDVPLVAVPTTYASVEEKALFDAGYRLVIYANQGMRAAVKNMREVLGKLRAEGRAESVDADIATMPEIFALQGMTAAFRTAP</sequence>
<keyword evidence="2" id="KW-0456">Lyase</keyword>
<dbReference type="RefSeq" id="WP_031006621.1">
    <property type="nucleotide sequence ID" value="NZ_JAVFKM010000005.1"/>
</dbReference>
<gene>
    <name evidence="2" type="ORF">RB636_12445</name>
</gene>
<evidence type="ECO:0000313" key="3">
    <source>
        <dbReference type="Proteomes" id="UP001348265"/>
    </source>
</evidence>
<evidence type="ECO:0000256" key="1">
    <source>
        <dbReference type="ARBA" id="ARBA00038455"/>
    </source>
</evidence>
<comment type="similarity">
    <text evidence="1">Belongs to the isocitrate lyase/PEP mutase superfamily. PEP mutase family.</text>
</comment>
<reference evidence="2 3" key="1">
    <citation type="submission" date="2023-08" db="EMBL/GenBank/DDBJ databases">
        <authorList>
            <person name="Sharma P."/>
            <person name="Verma V."/>
            <person name="Mohan M.K."/>
            <person name="Dubey A.K."/>
        </authorList>
    </citation>
    <scope>NUCLEOTIDE SEQUENCE [LARGE SCALE GENOMIC DNA]</scope>
    <source>
        <strain evidence="2 3">ADP4</strain>
    </source>
</reference>
<dbReference type="Proteomes" id="UP001348265">
    <property type="component" value="Unassembled WGS sequence"/>
</dbReference>
<evidence type="ECO:0000313" key="2">
    <source>
        <dbReference type="EMBL" id="MEF3113996.1"/>
    </source>
</evidence>
<dbReference type="InterPro" id="IPR040442">
    <property type="entry name" value="Pyrv_kinase-like_dom_sf"/>
</dbReference>
<protein>
    <submittedName>
        <fullName evidence="2">Isocitrate lyase/phosphoenolpyruvate mutase family protein</fullName>
    </submittedName>
</protein>
<dbReference type="InterPro" id="IPR015813">
    <property type="entry name" value="Pyrv/PenolPyrv_kinase-like_dom"/>
</dbReference>
<dbReference type="EMBL" id="JAVFKM010000005">
    <property type="protein sequence ID" value="MEF3113996.1"/>
    <property type="molecule type" value="Genomic_DNA"/>
</dbReference>
<dbReference type="Gene3D" id="3.20.20.60">
    <property type="entry name" value="Phosphoenolpyruvate-binding domains"/>
    <property type="match status" value="1"/>
</dbReference>
<proteinExistence type="inferred from homology"/>
<dbReference type="Pfam" id="PF13714">
    <property type="entry name" value="PEP_mutase"/>
    <property type="match status" value="1"/>
</dbReference>
<dbReference type="PANTHER" id="PTHR42905">
    <property type="entry name" value="PHOSPHOENOLPYRUVATE CARBOXYLASE"/>
    <property type="match status" value="1"/>
</dbReference>
<name>A0ABU7WR55_9ACTN</name>
<accession>A0ABU7WR55</accession>
<dbReference type="GO" id="GO:0016829">
    <property type="term" value="F:lyase activity"/>
    <property type="evidence" value="ECO:0007669"/>
    <property type="project" value="UniProtKB-KW"/>
</dbReference>